<dbReference type="SUPFAM" id="SSF48371">
    <property type="entry name" value="ARM repeat"/>
    <property type="match status" value="1"/>
</dbReference>
<evidence type="ECO:0008006" key="3">
    <source>
        <dbReference type="Google" id="ProtNLM"/>
    </source>
</evidence>
<dbReference type="InterPro" id="IPR016024">
    <property type="entry name" value="ARM-type_fold"/>
</dbReference>
<dbReference type="InterPro" id="IPR021133">
    <property type="entry name" value="HEAT_type_2"/>
</dbReference>
<dbReference type="Pfam" id="PF13646">
    <property type="entry name" value="HEAT_2"/>
    <property type="match status" value="1"/>
</dbReference>
<protein>
    <recommendedName>
        <fullName evidence="3">HEAT repeat domain-containing protein</fullName>
    </recommendedName>
</protein>
<dbReference type="Proteomes" id="UP000179266">
    <property type="component" value="Unassembled WGS sequence"/>
</dbReference>
<dbReference type="Gene3D" id="1.25.10.10">
    <property type="entry name" value="Leucine-rich Repeat Variant"/>
    <property type="match status" value="2"/>
</dbReference>
<comment type="caution">
    <text evidence="1">The sequence shown here is derived from an EMBL/GenBank/DDBJ whole genome shotgun (WGS) entry which is preliminary data.</text>
</comment>
<reference evidence="1 2" key="1">
    <citation type="journal article" date="2016" name="Nat. Commun.">
        <title>Thousands of microbial genomes shed light on interconnected biogeochemical processes in an aquifer system.</title>
        <authorList>
            <person name="Anantharaman K."/>
            <person name="Brown C.T."/>
            <person name="Hug L.A."/>
            <person name="Sharon I."/>
            <person name="Castelle C.J."/>
            <person name="Probst A.J."/>
            <person name="Thomas B.C."/>
            <person name="Singh A."/>
            <person name="Wilkins M.J."/>
            <person name="Karaoz U."/>
            <person name="Brodie E.L."/>
            <person name="Williams K.H."/>
            <person name="Hubbard S.S."/>
            <person name="Banfield J.F."/>
        </authorList>
    </citation>
    <scope>NUCLEOTIDE SEQUENCE [LARGE SCALE GENOMIC DNA]</scope>
</reference>
<organism evidence="1 2">
    <name type="scientific">Candidatus Schekmanbacteria bacterium RBG_13_48_7</name>
    <dbReference type="NCBI Taxonomy" id="1817878"/>
    <lineage>
        <taxon>Bacteria</taxon>
        <taxon>Candidatus Schekmaniibacteriota</taxon>
    </lineage>
</organism>
<proteinExistence type="predicted"/>
<accession>A0A1F7RX56</accession>
<evidence type="ECO:0000313" key="2">
    <source>
        <dbReference type="Proteomes" id="UP000179266"/>
    </source>
</evidence>
<dbReference type="PROSITE" id="PS50077">
    <property type="entry name" value="HEAT_REPEAT"/>
    <property type="match status" value="1"/>
</dbReference>
<dbReference type="InterPro" id="IPR011989">
    <property type="entry name" value="ARM-like"/>
</dbReference>
<sequence length="232" mass="25339">MLDAQKANNSDQLDNQIGAVASHGKVAVPMLIKLLDSSDQDQVAVVQLAMFRIGKQAEIMLADALNSGNMTFKQNALILLELFNSESSIPAVTNLLADKNPRVRIKAAGFLYKFKKSIGINFLASAILSDNTSEKQDAIQELIRFNYPESRNILLSALSDPDDMIKVKAIEGLKNLPGDDATLKHLDILRETSRSWGVRLASALAIYKITGNLVPYKNIDGREIFPGSGAIK</sequence>
<dbReference type="EMBL" id="MGDD01000177">
    <property type="protein sequence ID" value="OGL45437.1"/>
    <property type="molecule type" value="Genomic_DNA"/>
</dbReference>
<dbReference type="AlphaFoldDB" id="A0A1F7RX56"/>
<name>A0A1F7RX56_9BACT</name>
<gene>
    <name evidence="1" type="ORF">A2161_03355</name>
</gene>
<evidence type="ECO:0000313" key="1">
    <source>
        <dbReference type="EMBL" id="OGL45437.1"/>
    </source>
</evidence>